<keyword evidence="3" id="KW-1185">Reference proteome</keyword>
<name>K0TGC8_THAOC</name>
<feature type="compositionally biased region" description="Low complexity" evidence="1">
    <location>
        <begin position="31"/>
        <end position="49"/>
    </location>
</feature>
<proteinExistence type="predicted"/>
<feature type="region of interest" description="Disordered" evidence="1">
    <location>
        <begin position="120"/>
        <end position="200"/>
    </location>
</feature>
<dbReference type="EMBL" id="AGNL01002118">
    <property type="protein sequence ID" value="EJK76460.1"/>
    <property type="molecule type" value="Genomic_DNA"/>
</dbReference>
<reference evidence="2 3" key="1">
    <citation type="journal article" date="2012" name="Genome Biol.">
        <title>Genome and low-iron response of an oceanic diatom adapted to chronic iron limitation.</title>
        <authorList>
            <person name="Lommer M."/>
            <person name="Specht M."/>
            <person name="Roy A.S."/>
            <person name="Kraemer L."/>
            <person name="Andreson R."/>
            <person name="Gutowska M.A."/>
            <person name="Wolf J."/>
            <person name="Bergner S.V."/>
            <person name="Schilhabel M.B."/>
            <person name="Klostermeier U.C."/>
            <person name="Beiko R.G."/>
            <person name="Rosenstiel P."/>
            <person name="Hippler M."/>
            <person name="Laroche J."/>
        </authorList>
    </citation>
    <scope>NUCLEOTIDE SEQUENCE [LARGE SCALE GENOMIC DNA]</scope>
    <source>
        <strain evidence="2 3">CCMP1005</strain>
    </source>
</reference>
<feature type="compositionally biased region" description="Basic and acidic residues" evidence="1">
    <location>
        <begin position="163"/>
        <end position="178"/>
    </location>
</feature>
<gene>
    <name evidence="2" type="ORF">THAOC_01776</name>
</gene>
<sequence>MEAPPRRDPTSGPVDTAEWLAVLCTSVSLQMRRQQSQSSGSGSSWRQQQHPNAEGACHDHDLDAEALSSGVLDAFSTLHDSLASLLGDPDAVREVVGRSSELLLLTLNRGDVAEACRRMRGREEAGPTHDHDKDCHANGYSSSHGHDSPRRRDEPNASWKSDMTLEERIQRKVEHEDNLIASNDAPCHYDEPIREHSDGQFSNHFRDEEEIKELRATLGDYDSTDDEILAILDENRMASENFSGLLDDAKPSHAASPEPAGVAERSTRGETRVWDECIKPVLSGPSTSAFDQSGFLDSSPSILESVELPIRQVAARERIRSILATRLGRNLEETVRGFSEFDRVSAAFDDVERRSRSFPTLDEIRCNPSLLQDKILHFGGSRDVADRIMQFIAVEADPRNGADGSKYSVEVAVGMLRSMC</sequence>
<protein>
    <submittedName>
        <fullName evidence="2">Uncharacterized protein</fullName>
    </submittedName>
</protein>
<dbReference type="AlphaFoldDB" id="K0TGC8"/>
<feature type="compositionally biased region" description="Basic and acidic residues" evidence="1">
    <location>
        <begin position="120"/>
        <end position="136"/>
    </location>
</feature>
<evidence type="ECO:0000256" key="1">
    <source>
        <dbReference type="SAM" id="MobiDB-lite"/>
    </source>
</evidence>
<accession>K0TGC8</accession>
<feature type="region of interest" description="Disordered" evidence="1">
    <location>
        <begin position="31"/>
        <end position="58"/>
    </location>
</feature>
<feature type="non-terminal residue" evidence="2">
    <location>
        <position position="420"/>
    </location>
</feature>
<evidence type="ECO:0000313" key="2">
    <source>
        <dbReference type="EMBL" id="EJK76460.1"/>
    </source>
</evidence>
<evidence type="ECO:0000313" key="3">
    <source>
        <dbReference type="Proteomes" id="UP000266841"/>
    </source>
</evidence>
<dbReference type="Proteomes" id="UP000266841">
    <property type="component" value="Unassembled WGS sequence"/>
</dbReference>
<feature type="region of interest" description="Disordered" evidence="1">
    <location>
        <begin position="247"/>
        <end position="269"/>
    </location>
</feature>
<organism evidence="2 3">
    <name type="scientific">Thalassiosira oceanica</name>
    <name type="common">Marine diatom</name>
    <dbReference type="NCBI Taxonomy" id="159749"/>
    <lineage>
        <taxon>Eukaryota</taxon>
        <taxon>Sar</taxon>
        <taxon>Stramenopiles</taxon>
        <taxon>Ochrophyta</taxon>
        <taxon>Bacillariophyta</taxon>
        <taxon>Coscinodiscophyceae</taxon>
        <taxon>Thalassiosirophycidae</taxon>
        <taxon>Thalassiosirales</taxon>
        <taxon>Thalassiosiraceae</taxon>
        <taxon>Thalassiosira</taxon>
    </lineage>
</organism>
<feature type="compositionally biased region" description="Basic and acidic residues" evidence="1">
    <location>
        <begin position="144"/>
        <end position="155"/>
    </location>
</feature>
<feature type="compositionally biased region" description="Basic and acidic residues" evidence="1">
    <location>
        <begin position="187"/>
        <end position="200"/>
    </location>
</feature>
<comment type="caution">
    <text evidence="2">The sequence shown here is derived from an EMBL/GenBank/DDBJ whole genome shotgun (WGS) entry which is preliminary data.</text>
</comment>